<evidence type="ECO:0000256" key="4">
    <source>
        <dbReference type="SAM" id="MobiDB-lite"/>
    </source>
</evidence>
<comment type="subunit">
    <text evidence="1">Collagen polypeptide chains are complexed within the cuticle by disulfide bonds and other types of covalent cross-links.</text>
</comment>
<evidence type="ECO:0000313" key="8">
    <source>
        <dbReference type="Proteomes" id="UP000218231"/>
    </source>
</evidence>
<dbReference type="GO" id="GO:0042302">
    <property type="term" value="F:structural constituent of cuticle"/>
    <property type="evidence" value="ECO:0007669"/>
    <property type="project" value="InterPro"/>
</dbReference>
<dbReference type="PANTHER" id="PTHR24637">
    <property type="entry name" value="COLLAGEN"/>
    <property type="match status" value="1"/>
</dbReference>
<keyword evidence="3" id="KW-1015">Disulfide bond</keyword>
<sequence length="292" mass="30531">MDSNLFYSRMAVFSISISGFSLVLLAFSLPSIYLRAQFQQTEISLQATKFKMNTDAIWNELVSVQSQLSNGAMFFSRNKKQSLFGTTFCKGCITLSCPMGLAGPPDIRIQMENLGRSGDDGFDIQPEEESELPCSVCPAGPISFLRPEGEMVVAGVGIKGPRGPPGPAGMKGAPGPKGKSSNLPGMPGQQGDLGPKGMDGNMGLPGLEGSAGAPGDPGMPSTYCPSDCGVNPILANVMPSSIPAGMRHAPSTEESESSTSAPNDANEGSNPYAPPTGRLAYGERTRPANSFR</sequence>
<evidence type="ECO:0000256" key="5">
    <source>
        <dbReference type="SAM" id="Phobius"/>
    </source>
</evidence>
<keyword evidence="5" id="KW-0812">Transmembrane</keyword>
<dbReference type="SMART" id="SM01088">
    <property type="entry name" value="Col_cuticle_N"/>
    <property type="match status" value="1"/>
</dbReference>
<evidence type="ECO:0000256" key="3">
    <source>
        <dbReference type="ARBA" id="ARBA00023157"/>
    </source>
</evidence>
<proteinExistence type="predicted"/>
<dbReference type="STRING" id="2018661.A0A2A2KP93"/>
<gene>
    <name evidence="7" type="ORF">WR25_11734</name>
</gene>
<reference evidence="7 8" key="1">
    <citation type="journal article" date="2017" name="Curr. Biol.">
        <title>Genome architecture and evolution of a unichromosomal asexual nematode.</title>
        <authorList>
            <person name="Fradin H."/>
            <person name="Zegar C."/>
            <person name="Gutwein M."/>
            <person name="Lucas J."/>
            <person name="Kovtun M."/>
            <person name="Corcoran D."/>
            <person name="Baugh L.R."/>
            <person name="Kiontke K."/>
            <person name="Gunsalus K."/>
            <person name="Fitch D.H."/>
            <person name="Piano F."/>
        </authorList>
    </citation>
    <scope>NUCLEOTIDE SEQUENCE [LARGE SCALE GENOMIC DNA]</scope>
    <source>
        <strain evidence="7">PF1309</strain>
    </source>
</reference>
<dbReference type="InterPro" id="IPR008160">
    <property type="entry name" value="Collagen"/>
</dbReference>
<evidence type="ECO:0000259" key="6">
    <source>
        <dbReference type="SMART" id="SM01088"/>
    </source>
</evidence>
<evidence type="ECO:0000313" key="7">
    <source>
        <dbReference type="EMBL" id="PAV75796.1"/>
    </source>
</evidence>
<dbReference type="Proteomes" id="UP000218231">
    <property type="component" value="Unassembled WGS sequence"/>
</dbReference>
<organism evidence="7 8">
    <name type="scientific">Diploscapter pachys</name>
    <dbReference type="NCBI Taxonomy" id="2018661"/>
    <lineage>
        <taxon>Eukaryota</taxon>
        <taxon>Metazoa</taxon>
        <taxon>Ecdysozoa</taxon>
        <taxon>Nematoda</taxon>
        <taxon>Chromadorea</taxon>
        <taxon>Rhabditida</taxon>
        <taxon>Rhabditina</taxon>
        <taxon>Rhabditomorpha</taxon>
        <taxon>Rhabditoidea</taxon>
        <taxon>Rhabditidae</taxon>
        <taxon>Diploscapter</taxon>
    </lineage>
</organism>
<keyword evidence="5" id="KW-1133">Transmembrane helix</keyword>
<dbReference type="OrthoDB" id="10037288at2759"/>
<accession>A0A2A2KP93</accession>
<feature type="domain" description="Nematode cuticle collagen N-terminal" evidence="6">
    <location>
        <begin position="9"/>
        <end position="61"/>
    </location>
</feature>
<dbReference type="AlphaFoldDB" id="A0A2A2KP93"/>
<feature type="compositionally biased region" description="Low complexity" evidence="4">
    <location>
        <begin position="168"/>
        <end position="179"/>
    </location>
</feature>
<evidence type="ECO:0000256" key="1">
    <source>
        <dbReference type="ARBA" id="ARBA00011518"/>
    </source>
</evidence>
<dbReference type="Pfam" id="PF01484">
    <property type="entry name" value="Col_cuticle_N"/>
    <property type="match status" value="1"/>
</dbReference>
<protein>
    <recommendedName>
        <fullName evidence="6">Nematode cuticle collagen N-terminal domain-containing protein</fullName>
    </recommendedName>
</protein>
<dbReference type="EMBL" id="LIAE01008038">
    <property type="protein sequence ID" value="PAV75796.1"/>
    <property type="molecule type" value="Genomic_DNA"/>
</dbReference>
<keyword evidence="5" id="KW-0472">Membrane</keyword>
<name>A0A2A2KP93_9BILA</name>
<dbReference type="Pfam" id="PF01391">
    <property type="entry name" value="Collagen"/>
    <property type="match status" value="1"/>
</dbReference>
<comment type="caution">
    <text evidence="7">The sequence shown here is derived from an EMBL/GenBank/DDBJ whole genome shotgun (WGS) entry which is preliminary data.</text>
</comment>
<feature type="region of interest" description="Disordered" evidence="4">
    <location>
        <begin position="241"/>
        <end position="292"/>
    </location>
</feature>
<keyword evidence="8" id="KW-1185">Reference proteome</keyword>
<evidence type="ECO:0000256" key="2">
    <source>
        <dbReference type="ARBA" id="ARBA00022737"/>
    </source>
</evidence>
<feature type="region of interest" description="Disordered" evidence="4">
    <location>
        <begin position="159"/>
        <end position="218"/>
    </location>
</feature>
<keyword evidence="2" id="KW-0677">Repeat</keyword>
<dbReference type="PANTHER" id="PTHR24637:SF334">
    <property type="entry name" value="NEMATODE CUTICLE COLLAGEN N-TERMINAL DOMAIN-CONTAINING PROTEIN"/>
    <property type="match status" value="1"/>
</dbReference>
<feature type="transmembrane region" description="Helical" evidence="5">
    <location>
        <begin position="6"/>
        <end position="27"/>
    </location>
</feature>
<dbReference type="InterPro" id="IPR002486">
    <property type="entry name" value="Col_cuticle_N"/>
</dbReference>